<feature type="transmembrane region" description="Helical" evidence="7">
    <location>
        <begin position="131"/>
        <end position="150"/>
    </location>
</feature>
<dbReference type="Proteomes" id="UP000736335">
    <property type="component" value="Unassembled WGS sequence"/>
</dbReference>
<keyword evidence="6 7" id="KW-0472">Membrane</keyword>
<feature type="transmembrane region" description="Helical" evidence="7">
    <location>
        <begin position="194"/>
        <end position="212"/>
    </location>
</feature>
<evidence type="ECO:0000256" key="5">
    <source>
        <dbReference type="ARBA" id="ARBA00022989"/>
    </source>
</evidence>
<dbReference type="NCBIfam" id="TIGR00803">
    <property type="entry name" value="nst"/>
    <property type="match status" value="1"/>
</dbReference>
<evidence type="ECO:0000256" key="1">
    <source>
        <dbReference type="ARBA" id="ARBA00004127"/>
    </source>
</evidence>
<keyword evidence="9" id="KW-1185">Reference proteome</keyword>
<name>A0A9P6L1X4_9AGAM</name>
<evidence type="ECO:0000313" key="9">
    <source>
        <dbReference type="Proteomes" id="UP000736335"/>
    </source>
</evidence>
<evidence type="ECO:0000256" key="2">
    <source>
        <dbReference type="ARBA" id="ARBA00022448"/>
    </source>
</evidence>
<evidence type="ECO:0000256" key="7">
    <source>
        <dbReference type="SAM" id="Phobius"/>
    </source>
</evidence>
<keyword evidence="2" id="KW-0813">Transport</keyword>
<dbReference type="PANTHER" id="PTHR10778">
    <property type="entry name" value="SOLUTE CARRIER FAMILY 35 MEMBER B"/>
    <property type="match status" value="1"/>
</dbReference>
<feature type="transmembrane region" description="Helical" evidence="7">
    <location>
        <begin position="265"/>
        <end position="284"/>
    </location>
</feature>
<keyword evidence="5 7" id="KW-1133">Transmembrane helix</keyword>
<dbReference type="InterPro" id="IPR037185">
    <property type="entry name" value="EmrE-like"/>
</dbReference>
<keyword evidence="3" id="KW-0762">Sugar transport</keyword>
<dbReference type="OrthoDB" id="999962at2759"/>
<gene>
    <name evidence="8" type="ORF">BJ322DRAFT_1088966</name>
</gene>
<evidence type="ECO:0000256" key="4">
    <source>
        <dbReference type="ARBA" id="ARBA00022692"/>
    </source>
</evidence>
<dbReference type="InterPro" id="IPR013657">
    <property type="entry name" value="SCL35B1-4/HUT1"/>
</dbReference>
<dbReference type="GO" id="GO:0005789">
    <property type="term" value="C:endoplasmic reticulum membrane"/>
    <property type="evidence" value="ECO:0007669"/>
    <property type="project" value="TreeGrafter"/>
</dbReference>
<feature type="transmembrane region" description="Helical" evidence="7">
    <location>
        <begin position="232"/>
        <end position="253"/>
    </location>
</feature>
<dbReference type="SUPFAM" id="SSF103481">
    <property type="entry name" value="Multidrug resistance efflux transporter EmrE"/>
    <property type="match status" value="1"/>
</dbReference>
<keyword evidence="4 7" id="KW-0812">Transmembrane</keyword>
<dbReference type="GO" id="GO:0000139">
    <property type="term" value="C:Golgi membrane"/>
    <property type="evidence" value="ECO:0007669"/>
    <property type="project" value="TreeGrafter"/>
</dbReference>
<evidence type="ECO:0000313" key="8">
    <source>
        <dbReference type="EMBL" id="KAF9779173.1"/>
    </source>
</evidence>
<feature type="transmembrane region" description="Helical" evidence="7">
    <location>
        <begin position="100"/>
        <end position="122"/>
    </location>
</feature>
<dbReference type="GO" id="GO:0005464">
    <property type="term" value="F:UDP-xylose transmembrane transporter activity"/>
    <property type="evidence" value="ECO:0007669"/>
    <property type="project" value="TreeGrafter"/>
</dbReference>
<dbReference type="GO" id="GO:0005462">
    <property type="term" value="F:UDP-N-acetylglucosamine transmembrane transporter activity"/>
    <property type="evidence" value="ECO:0007669"/>
    <property type="project" value="TreeGrafter"/>
</dbReference>
<proteinExistence type="predicted"/>
<evidence type="ECO:0000256" key="6">
    <source>
        <dbReference type="ARBA" id="ARBA00023136"/>
    </source>
</evidence>
<evidence type="ECO:0000256" key="3">
    <source>
        <dbReference type="ARBA" id="ARBA00022597"/>
    </source>
</evidence>
<dbReference type="EMBL" id="WIUZ02000020">
    <property type="protein sequence ID" value="KAF9779173.1"/>
    <property type="molecule type" value="Genomic_DNA"/>
</dbReference>
<accession>A0A9P6L1X4</accession>
<dbReference type="AlphaFoldDB" id="A0A9P6L1X4"/>
<dbReference type="Pfam" id="PF08449">
    <property type="entry name" value="UAA"/>
    <property type="match status" value="1"/>
</dbReference>
<comment type="caution">
    <text evidence="8">The sequence shown here is derived from an EMBL/GenBank/DDBJ whole genome shotgun (WGS) entry which is preliminary data.</text>
</comment>
<reference evidence="8" key="1">
    <citation type="journal article" date="2020" name="Nat. Commun.">
        <title>Large-scale genome sequencing of mycorrhizal fungi provides insights into the early evolution of symbiotic traits.</title>
        <authorList>
            <person name="Miyauchi S."/>
            <person name="Kiss E."/>
            <person name="Kuo A."/>
            <person name="Drula E."/>
            <person name="Kohler A."/>
            <person name="Sanchez-Garcia M."/>
            <person name="Morin E."/>
            <person name="Andreopoulos B."/>
            <person name="Barry K.W."/>
            <person name="Bonito G."/>
            <person name="Buee M."/>
            <person name="Carver A."/>
            <person name="Chen C."/>
            <person name="Cichocki N."/>
            <person name="Clum A."/>
            <person name="Culley D."/>
            <person name="Crous P.W."/>
            <person name="Fauchery L."/>
            <person name="Girlanda M."/>
            <person name="Hayes R.D."/>
            <person name="Keri Z."/>
            <person name="LaButti K."/>
            <person name="Lipzen A."/>
            <person name="Lombard V."/>
            <person name="Magnuson J."/>
            <person name="Maillard F."/>
            <person name="Murat C."/>
            <person name="Nolan M."/>
            <person name="Ohm R.A."/>
            <person name="Pangilinan J."/>
            <person name="Pereira M.F."/>
            <person name="Perotto S."/>
            <person name="Peter M."/>
            <person name="Pfister S."/>
            <person name="Riley R."/>
            <person name="Sitrit Y."/>
            <person name="Stielow J.B."/>
            <person name="Szollosi G."/>
            <person name="Zifcakova L."/>
            <person name="Stursova M."/>
            <person name="Spatafora J.W."/>
            <person name="Tedersoo L."/>
            <person name="Vaario L.M."/>
            <person name="Yamada A."/>
            <person name="Yan M."/>
            <person name="Wang P."/>
            <person name="Xu J."/>
            <person name="Bruns T."/>
            <person name="Baldrian P."/>
            <person name="Vilgalys R."/>
            <person name="Dunand C."/>
            <person name="Henrissat B."/>
            <person name="Grigoriev I.V."/>
            <person name="Hibbett D."/>
            <person name="Nagy L.G."/>
            <person name="Martin F.M."/>
        </authorList>
    </citation>
    <scope>NUCLEOTIDE SEQUENCE</scope>
    <source>
        <strain evidence="8">UH-Tt-Lm1</strain>
    </source>
</reference>
<sequence length="318" mass="35319">MDYSTSLALIFGGCCSNVWTYEQILRQSPKIGSALTFSQMLFITLQSLPSFVEWRKSRWGIIFPALKQRQAPISHWAAQVSLLTTGSLLNNWVYAFHVPLTVQIVFRSAGVVIAMILGRYLLHRRYTSRQILAVLLVSIGVSIASISTASSNTSMTDLSRTYVYGILMLIASLFATAILGILQERTYRTYGPCWREGVFYTHLLSLPIFLFLREDVIQGFESLSNNSKESPISLPYIFMALNLLTQVVCVSGVNKLTSATSSVSTSVVLTVRKAISLCLSIWYFGSDWNYSLVFGAGMVFVGSLTYSTAGRSVVNKKE</sequence>
<dbReference type="PANTHER" id="PTHR10778:SF4">
    <property type="entry name" value="NUCLEOTIDE SUGAR TRANSPORTER SLC35B4"/>
    <property type="match status" value="1"/>
</dbReference>
<comment type="subcellular location">
    <subcellularLocation>
        <location evidence="1">Endomembrane system</location>
        <topology evidence="1">Multi-pass membrane protein</topology>
    </subcellularLocation>
</comment>
<protein>
    <submittedName>
        <fullName evidence="8">UAA transporter</fullName>
    </submittedName>
</protein>
<reference evidence="8" key="2">
    <citation type="submission" date="2020-11" db="EMBL/GenBank/DDBJ databases">
        <authorList>
            <consortium name="DOE Joint Genome Institute"/>
            <person name="Kuo A."/>
            <person name="Miyauchi S."/>
            <person name="Kiss E."/>
            <person name="Drula E."/>
            <person name="Kohler A."/>
            <person name="Sanchez-Garcia M."/>
            <person name="Andreopoulos B."/>
            <person name="Barry K.W."/>
            <person name="Bonito G."/>
            <person name="Buee M."/>
            <person name="Carver A."/>
            <person name="Chen C."/>
            <person name="Cichocki N."/>
            <person name="Clum A."/>
            <person name="Culley D."/>
            <person name="Crous P.W."/>
            <person name="Fauchery L."/>
            <person name="Girlanda M."/>
            <person name="Hayes R."/>
            <person name="Keri Z."/>
            <person name="Labutti K."/>
            <person name="Lipzen A."/>
            <person name="Lombard V."/>
            <person name="Magnuson J."/>
            <person name="Maillard F."/>
            <person name="Morin E."/>
            <person name="Murat C."/>
            <person name="Nolan M."/>
            <person name="Ohm R."/>
            <person name="Pangilinan J."/>
            <person name="Pereira M."/>
            <person name="Perotto S."/>
            <person name="Peter M."/>
            <person name="Riley R."/>
            <person name="Sitrit Y."/>
            <person name="Stielow B."/>
            <person name="Szollosi G."/>
            <person name="Zifcakova L."/>
            <person name="Stursova M."/>
            <person name="Spatafora J.W."/>
            <person name="Tedersoo L."/>
            <person name="Vaario L.-M."/>
            <person name="Yamada A."/>
            <person name="Yan M."/>
            <person name="Wang P."/>
            <person name="Xu J."/>
            <person name="Bruns T."/>
            <person name="Baldrian P."/>
            <person name="Vilgalys R."/>
            <person name="Henrissat B."/>
            <person name="Grigoriev I.V."/>
            <person name="Hibbett D."/>
            <person name="Nagy L.G."/>
            <person name="Martin F.M."/>
        </authorList>
    </citation>
    <scope>NUCLEOTIDE SEQUENCE</scope>
    <source>
        <strain evidence="8">UH-Tt-Lm1</strain>
    </source>
</reference>
<organism evidence="8 9">
    <name type="scientific">Thelephora terrestris</name>
    <dbReference type="NCBI Taxonomy" id="56493"/>
    <lineage>
        <taxon>Eukaryota</taxon>
        <taxon>Fungi</taxon>
        <taxon>Dikarya</taxon>
        <taxon>Basidiomycota</taxon>
        <taxon>Agaricomycotina</taxon>
        <taxon>Agaricomycetes</taxon>
        <taxon>Thelephorales</taxon>
        <taxon>Thelephoraceae</taxon>
        <taxon>Thelephora</taxon>
    </lineage>
</organism>
<feature type="transmembrane region" description="Helical" evidence="7">
    <location>
        <begin position="290"/>
        <end position="309"/>
    </location>
</feature>
<feature type="transmembrane region" description="Helical" evidence="7">
    <location>
        <begin position="162"/>
        <end position="182"/>
    </location>
</feature>